<dbReference type="GO" id="GO:0005829">
    <property type="term" value="C:cytosol"/>
    <property type="evidence" value="ECO:0007669"/>
    <property type="project" value="TreeGrafter"/>
</dbReference>
<dbReference type="Pfam" id="PF10509">
    <property type="entry name" value="GalKase_gal_bdg"/>
    <property type="match status" value="1"/>
</dbReference>
<evidence type="ECO:0000256" key="12">
    <source>
        <dbReference type="NCBIfam" id="TIGR00131"/>
    </source>
</evidence>
<dbReference type="InterPro" id="IPR019539">
    <property type="entry name" value="GalKase_N"/>
</dbReference>
<dbReference type="PRINTS" id="PR00959">
    <property type="entry name" value="MEVGALKINASE"/>
</dbReference>
<evidence type="ECO:0000256" key="7">
    <source>
        <dbReference type="ARBA" id="ARBA00022840"/>
    </source>
</evidence>
<feature type="binding site" evidence="11">
    <location>
        <position position="236"/>
    </location>
    <ligand>
        <name>substrate</name>
    </ligand>
</feature>
<comment type="similarity">
    <text evidence="1 11">Belongs to the GHMP kinase family. GalK subfamily.</text>
</comment>
<sequence>MTHDTSSLVSDSDSRFEHLQAAFAERFGEGPGDLVLARAPGRVNLVGGHTDYNDGFVLPATIDRAIYMALRRREDQMVHLRSLDFEEEARYTLPESSFRQLPKWAQYVAGVVEELHVSHGLDSGFEGVLLGDVPLGAGLGSSAALEVAAAEGLKDLFRIEISPQETALLCQTAEHEYVGVQCGVMDQVAVRVGRAGHALSLDCRTLDHEHVPLPLSEANIMIADSRVSRELADSKYNERRSECEKGVAFLRQFDDSVEALGDVDRSLFREHAGEMEEAIRRRCRHVISENERVRESAEALRKGDLAAFGMLMSASHESLRDDYEVSIAELDQLVTTARNTDGVYGARMTGAGFGGCVVCLTADEVIPALQKRLIEQYEKQFGRAPTLYVVEDNLETVTLNQSRA</sequence>
<dbReference type="InterPro" id="IPR014721">
    <property type="entry name" value="Ribsml_uS5_D2-typ_fold_subgr"/>
</dbReference>
<evidence type="ECO:0000313" key="16">
    <source>
        <dbReference type="EMBL" id="MCS3711332.1"/>
    </source>
</evidence>
<dbReference type="RefSeq" id="WP_259108056.1">
    <property type="nucleotide sequence ID" value="NZ_JANUAE010000012.1"/>
</dbReference>
<evidence type="ECO:0000256" key="10">
    <source>
        <dbReference type="ARBA" id="ARBA00023277"/>
    </source>
</evidence>
<keyword evidence="4 11" id="KW-0479">Metal-binding</keyword>
<dbReference type="PIRSF" id="PIRSF000530">
    <property type="entry name" value="Galactokinase"/>
    <property type="match status" value="1"/>
</dbReference>
<name>A0A9X2Q4B1_9BACT</name>
<dbReference type="HAMAP" id="MF_00246">
    <property type="entry name" value="Galactokinase"/>
    <property type="match status" value="1"/>
</dbReference>
<dbReference type="Gene3D" id="3.30.230.10">
    <property type="match status" value="1"/>
</dbReference>
<comment type="function">
    <text evidence="11">Catalyzes the transfer of the gamma-phosphate of ATP to D-galactose to form alpha-D-galactose-1-phosphate (Gal-1-P).</text>
</comment>
<comment type="caution">
    <text evidence="11">Lacks conserved residue(s) required for the propagation of feature annotation.</text>
</comment>
<feature type="binding site" evidence="11">
    <location>
        <position position="82"/>
    </location>
    <ligand>
        <name>ATP</name>
        <dbReference type="ChEBI" id="CHEBI:30616"/>
    </ligand>
</feature>
<dbReference type="Pfam" id="PF00288">
    <property type="entry name" value="GHMP_kinases_N"/>
    <property type="match status" value="1"/>
</dbReference>
<dbReference type="Proteomes" id="UP001155057">
    <property type="component" value="Unassembled WGS sequence"/>
</dbReference>
<reference evidence="16" key="1">
    <citation type="submission" date="2022-08" db="EMBL/GenBank/DDBJ databases">
        <title>Genomic Encyclopedia of Type Strains, Phase V (KMG-V): Genome sequencing to study the core and pangenomes of soil and plant-associated prokaryotes.</title>
        <authorList>
            <person name="Whitman W."/>
        </authorList>
    </citation>
    <scope>NUCLEOTIDE SEQUENCE</scope>
    <source>
        <strain evidence="16">SP3049</strain>
    </source>
</reference>
<evidence type="ECO:0000256" key="5">
    <source>
        <dbReference type="ARBA" id="ARBA00022741"/>
    </source>
</evidence>
<dbReference type="PROSITE" id="PS00627">
    <property type="entry name" value="GHMP_KINASES_ATP"/>
    <property type="match status" value="1"/>
</dbReference>
<dbReference type="NCBIfam" id="NF003705">
    <property type="entry name" value="PRK05322.1"/>
    <property type="match status" value="1"/>
</dbReference>
<dbReference type="NCBIfam" id="TIGR00131">
    <property type="entry name" value="gal_kin"/>
    <property type="match status" value="1"/>
</dbReference>
<dbReference type="InterPro" id="IPR020568">
    <property type="entry name" value="Ribosomal_Su5_D2-typ_SF"/>
</dbReference>
<dbReference type="FunFam" id="3.30.230.10:FF:000017">
    <property type="entry name" value="Galactokinase"/>
    <property type="match status" value="1"/>
</dbReference>
<dbReference type="FunFam" id="3.30.70.890:FF:000001">
    <property type="entry name" value="Galactokinase"/>
    <property type="match status" value="1"/>
</dbReference>
<dbReference type="GO" id="GO:0000287">
    <property type="term" value="F:magnesium ion binding"/>
    <property type="evidence" value="ECO:0007669"/>
    <property type="project" value="UniProtKB-UniRule"/>
</dbReference>
<accession>A0A9X2Q4B1</accession>
<dbReference type="InterPro" id="IPR006203">
    <property type="entry name" value="GHMP_knse_ATP-bd_CS"/>
</dbReference>
<dbReference type="PRINTS" id="PR00473">
    <property type="entry name" value="GALCTOKINASE"/>
</dbReference>
<dbReference type="InterPro" id="IPR036554">
    <property type="entry name" value="GHMP_kinase_C_sf"/>
</dbReference>
<organism evidence="16 17">
    <name type="scientific">Salinibacter ruber</name>
    <dbReference type="NCBI Taxonomy" id="146919"/>
    <lineage>
        <taxon>Bacteria</taxon>
        <taxon>Pseudomonadati</taxon>
        <taxon>Rhodothermota</taxon>
        <taxon>Rhodothermia</taxon>
        <taxon>Rhodothermales</taxon>
        <taxon>Salinibacteraceae</taxon>
        <taxon>Salinibacter</taxon>
    </lineage>
</organism>
<dbReference type="Gene3D" id="3.30.70.890">
    <property type="entry name" value="GHMP kinase, C-terminal domain"/>
    <property type="match status" value="1"/>
</dbReference>
<dbReference type="SUPFAM" id="SSF54211">
    <property type="entry name" value="Ribosomal protein S5 domain 2-like"/>
    <property type="match status" value="1"/>
</dbReference>
<feature type="domain" description="Galactokinase N-terminal" evidence="15">
    <location>
        <begin position="22"/>
        <end position="72"/>
    </location>
</feature>
<feature type="binding site" evidence="11">
    <location>
        <position position="142"/>
    </location>
    <ligand>
        <name>Mg(2+)</name>
        <dbReference type="ChEBI" id="CHEBI:18420"/>
    </ligand>
</feature>
<dbReference type="InterPro" id="IPR022963">
    <property type="entry name" value="Galactokinase_bac"/>
</dbReference>
<protein>
    <recommendedName>
        <fullName evidence="11 12">Galactokinase</fullName>
        <ecNumber evidence="11 12">2.7.1.6</ecNumber>
    </recommendedName>
    <alternativeName>
        <fullName evidence="11">Galactose kinase</fullName>
    </alternativeName>
</protein>
<dbReference type="InterPro" id="IPR006206">
    <property type="entry name" value="Mevalonate/galactokinase"/>
</dbReference>
<keyword evidence="8 11" id="KW-0460">Magnesium</keyword>
<evidence type="ECO:0000256" key="3">
    <source>
        <dbReference type="ARBA" id="ARBA00022679"/>
    </source>
</evidence>
<dbReference type="EC" id="2.7.1.6" evidence="11 12"/>
<keyword evidence="3 11" id="KW-0808">Transferase</keyword>
<feature type="domain" description="GHMP kinase N-terminal" evidence="13">
    <location>
        <begin position="107"/>
        <end position="192"/>
    </location>
</feature>
<proteinExistence type="inferred from homology"/>
<feature type="binding site" evidence="11">
    <location>
        <position position="174"/>
    </location>
    <ligand>
        <name>Mg(2+)</name>
        <dbReference type="ChEBI" id="CHEBI:18420"/>
    </ligand>
</feature>
<dbReference type="PANTHER" id="PTHR10457">
    <property type="entry name" value="MEVALONATE KINASE/GALACTOKINASE"/>
    <property type="match status" value="1"/>
</dbReference>
<keyword evidence="7 11" id="KW-0067">ATP-binding</keyword>
<keyword evidence="5 11" id="KW-0547">Nucleotide-binding</keyword>
<comment type="pathway">
    <text evidence="11">Carbohydrate metabolism; galactose metabolism.</text>
</comment>
<feature type="site" description="Transition state stabilizer" evidence="11">
    <location>
        <position position="42"/>
    </location>
</feature>
<keyword evidence="2 11" id="KW-0963">Cytoplasm</keyword>
<evidence type="ECO:0000256" key="1">
    <source>
        <dbReference type="ARBA" id="ARBA00006566"/>
    </source>
</evidence>
<feature type="active site" description="Proton acceptor" evidence="11">
    <location>
        <position position="186"/>
    </location>
</feature>
<dbReference type="InterPro" id="IPR000705">
    <property type="entry name" value="Galactokinase"/>
</dbReference>
<comment type="catalytic activity">
    <reaction evidence="11">
        <text>alpha-D-galactose + ATP = alpha-D-galactose 1-phosphate + ADP + H(+)</text>
        <dbReference type="Rhea" id="RHEA:13553"/>
        <dbReference type="ChEBI" id="CHEBI:15378"/>
        <dbReference type="ChEBI" id="CHEBI:28061"/>
        <dbReference type="ChEBI" id="CHEBI:30616"/>
        <dbReference type="ChEBI" id="CHEBI:58336"/>
        <dbReference type="ChEBI" id="CHEBI:456216"/>
        <dbReference type="EC" id="2.7.1.6"/>
    </reaction>
</comment>
<comment type="subcellular location">
    <subcellularLocation>
        <location evidence="11">Cytoplasm</location>
    </subcellularLocation>
</comment>
<dbReference type="InterPro" id="IPR013750">
    <property type="entry name" value="GHMP_kinase_C_dom"/>
</dbReference>
<evidence type="ECO:0000256" key="11">
    <source>
        <dbReference type="HAMAP-Rule" id="MF_00246"/>
    </source>
</evidence>
<feature type="domain" description="GHMP kinase C-terminal" evidence="14">
    <location>
        <begin position="297"/>
        <end position="370"/>
    </location>
</feature>
<keyword evidence="9 11" id="KW-0299">Galactose metabolism</keyword>
<dbReference type="AlphaFoldDB" id="A0A9X2Q4B1"/>
<keyword evidence="10 11" id="KW-0119">Carbohydrate metabolism</keyword>
<gene>
    <name evidence="11" type="primary">galK</name>
    <name evidence="16" type="ORF">GGP61_002965</name>
</gene>
<dbReference type="SUPFAM" id="SSF55060">
    <property type="entry name" value="GHMP Kinase, C-terminal domain"/>
    <property type="match status" value="1"/>
</dbReference>
<dbReference type="GO" id="GO:0005524">
    <property type="term" value="F:ATP binding"/>
    <property type="evidence" value="ECO:0007669"/>
    <property type="project" value="UniProtKB-UniRule"/>
</dbReference>
<dbReference type="Pfam" id="PF08544">
    <property type="entry name" value="GHMP_kinases_C"/>
    <property type="match status" value="1"/>
</dbReference>
<dbReference type="InterPro" id="IPR006204">
    <property type="entry name" value="GHMP_kinase_N_dom"/>
</dbReference>
<dbReference type="EMBL" id="JANUAE010000012">
    <property type="protein sequence ID" value="MCS3711332.1"/>
    <property type="molecule type" value="Genomic_DNA"/>
</dbReference>
<evidence type="ECO:0000256" key="6">
    <source>
        <dbReference type="ARBA" id="ARBA00022777"/>
    </source>
</evidence>
<evidence type="ECO:0000259" key="13">
    <source>
        <dbReference type="Pfam" id="PF00288"/>
    </source>
</evidence>
<evidence type="ECO:0000259" key="15">
    <source>
        <dbReference type="Pfam" id="PF10509"/>
    </source>
</evidence>
<evidence type="ECO:0000256" key="4">
    <source>
        <dbReference type="ARBA" id="ARBA00022723"/>
    </source>
</evidence>
<evidence type="ECO:0000313" key="17">
    <source>
        <dbReference type="Proteomes" id="UP001155057"/>
    </source>
</evidence>
<evidence type="ECO:0000259" key="14">
    <source>
        <dbReference type="Pfam" id="PF08544"/>
    </source>
</evidence>
<dbReference type="PANTHER" id="PTHR10457:SF7">
    <property type="entry name" value="GALACTOKINASE-RELATED"/>
    <property type="match status" value="1"/>
</dbReference>
<evidence type="ECO:0000256" key="2">
    <source>
        <dbReference type="ARBA" id="ARBA00022490"/>
    </source>
</evidence>
<dbReference type="GO" id="GO:0004335">
    <property type="term" value="F:galactokinase activity"/>
    <property type="evidence" value="ECO:0007669"/>
    <property type="project" value="UniProtKB-UniRule"/>
</dbReference>
<comment type="caution">
    <text evidence="16">The sequence shown here is derived from an EMBL/GenBank/DDBJ whole genome shotgun (WGS) entry which is preliminary data.</text>
</comment>
<evidence type="ECO:0000256" key="8">
    <source>
        <dbReference type="ARBA" id="ARBA00022842"/>
    </source>
</evidence>
<dbReference type="GO" id="GO:0006012">
    <property type="term" value="P:galactose metabolic process"/>
    <property type="evidence" value="ECO:0007669"/>
    <property type="project" value="UniProtKB-UniRule"/>
</dbReference>
<keyword evidence="6 11" id="KW-0418">Kinase</keyword>
<evidence type="ECO:0000256" key="9">
    <source>
        <dbReference type="ARBA" id="ARBA00023144"/>
    </source>
</evidence>